<sequence length="101" mass="11262">MTPLRTGLGLDGTTSVLREGRPEDPEKQGPKKPVSCQGQLPEAETNPVNVLDLHPAMTQKMINIFRQKGKDYQAWINYPDDTNCQRPCIVSPSTTKLDQLI</sequence>
<feature type="region of interest" description="Disordered" evidence="1">
    <location>
        <begin position="1"/>
        <end position="46"/>
    </location>
</feature>
<comment type="caution">
    <text evidence="2">The sequence shown here is derived from an EMBL/GenBank/DDBJ whole genome shotgun (WGS) entry which is preliminary data.</text>
</comment>
<accession>A0A1V6TJ34</accession>
<feature type="compositionally biased region" description="Basic and acidic residues" evidence="1">
    <location>
        <begin position="18"/>
        <end position="29"/>
    </location>
</feature>
<name>A0A1V6TJ34_9EURO</name>
<dbReference type="OrthoDB" id="4272604at2759"/>
<keyword evidence="3" id="KW-1185">Reference proteome</keyword>
<protein>
    <submittedName>
        <fullName evidence="2">Uncharacterized protein</fullName>
    </submittedName>
</protein>
<evidence type="ECO:0000256" key="1">
    <source>
        <dbReference type="SAM" id="MobiDB-lite"/>
    </source>
</evidence>
<organism evidence="2 3">
    <name type="scientific">Penicillium flavigenum</name>
    <dbReference type="NCBI Taxonomy" id="254877"/>
    <lineage>
        <taxon>Eukaryota</taxon>
        <taxon>Fungi</taxon>
        <taxon>Dikarya</taxon>
        <taxon>Ascomycota</taxon>
        <taxon>Pezizomycotina</taxon>
        <taxon>Eurotiomycetes</taxon>
        <taxon>Eurotiomycetidae</taxon>
        <taxon>Eurotiales</taxon>
        <taxon>Aspergillaceae</taxon>
        <taxon>Penicillium</taxon>
    </lineage>
</organism>
<gene>
    <name evidence="2" type="ORF">PENFLA_c007G03505</name>
</gene>
<evidence type="ECO:0000313" key="2">
    <source>
        <dbReference type="EMBL" id="OQE26024.1"/>
    </source>
</evidence>
<evidence type="ECO:0000313" key="3">
    <source>
        <dbReference type="Proteomes" id="UP000191342"/>
    </source>
</evidence>
<dbReference type="Proteomes" id="UP000191342">
    <property type="component" value="Unassembled WGS sequence"/>
</dbReference>
<reference evidence="3" key="1">
    <citation type="journal article" date="2017" name="Nat. Microbiol.">
        <title>Global analysis of biosynthetic gene clusters reveals vast potential of secondary metabolite production in Penicillium species.</title>
        <authorList>
            <person name="Nielsen J.C."/>
            <person name="Grijseels S."/>
            <person name="Prigent S."/>
            <person name="Ji B."/>
            <person name="Dainat J."/>
            <person name="Nielsen K.F."/>
            <person name="Frisvad J.C."/>
            <person name="Workman M."/>
            <person name="Nielsen J."/>
        </authorList>
    </citation>
    <scope>NUCLEOTIDE SEQUENCE [LARGE SCALE GENOMIC DNA]</scope>
    <source>
        <strain evidence="3">IBT 14082</strain>
    </source>
</reference>
<dbReference type="AlphaFoldDB" id="A0A1V6TJ34"/>
<dbReference type="EMBL" id="MLQL01000007">
    <property type="protein sequence ID" value="OQE26024.1"/>
    <property type="molecule type" value="Genomic_DNA"/>
</dbReference>
<proteinExistence type="predicted"/>